<name>Q484C7_COLP3</name>
<comment type="similarity">
    <text evidence="2 9 10">Belongs to the TonB-dependent receptor family.</text>
</comment>
<protein>
    <submittedName>
        <fullName evidence="14">Heme transport protein HugA</fullName>
    </submittedName>
</protein>
<comment type="subcellular location">
    <subcellularLocation>
        <location evidence="1 9">Cell outer membrane</location>
        <topology evidence="1 9">Multi-pass membrane protein</topology>
    </subcellularLocation>
</comment>
<dbReference type="GO" id="GO:0015344">
    <property type="term" value="F:siderophore uptake transmembrane transporter activity"/>
    <property type="evidence" value="ECO:0007669"/>
    <property type="project" value="TreeGrafter"/>
</dbReference>
<dbReference type="InterPro" id="IPR039426">
    <property type="entry name" value="TonB-dep_rcpt-like"/>
</dbReference>
<evidence type="ECO:0000256" key="10">
    <source>
        <dbReference type="RuleBase" id="RU003357"/>
    </source>
</evidence>
<gene>
    <name evidence="14" type="primary">hugA</name>
    <name evidence="14" type="ordered locus">CPS_1858</name>
</gene>
<keyword evidence="8 9" id="KW-0998">Cell outer membrane</keyword>
<keyword evidence="5 9" id="KW-0812">Transmembrane</keyword>
<evidence type="ECO:0000256" key="7">
    <source>
        <dbReference type="ARBA" id="ARBA00023136"/>
    </source>
</evidence>
<dbReference type="Gene3D" id="2.40.170.20">
    <property type="entry name" value="TonB-dependent receptor, beta-barrel domain"/>
    <property type="match status" value="1"/>
</dbReference>
<evidence type="ECO:0000259" key="13">
    <source>
        <dbReference type="Pfam" id="PF07715"/>
    </source>
</evidence>
<feature type="domain" description="TonB-dependent receptor plug" evidence="13">
    <location>
        <begin position="48"/>
        <end position="139"/>
    </location>
</feature>
<dbReference type="Gene3D" id="2.170.130.10">
    <property type="entry name" value="TonB-dependent receptor, plug domain"/>
    <property type="match status" value="1"/>
</dbReference>
<dbReference type="GO" id="GO:0044718">
    <property type="term" value="P:siderophore transmembrane transport"/>
    <property type="evidence" value="ECO:0007669"/>
    <property type="project" value="TreeGrafter"/>
</dbReference>
<feature type="chain" id="PRO_5004234228" evidence="11">
    <location>
        <begin position="22"/>
        <end position="683"/>
    </location>
</feature>
<dbReference type="InterPro" id="IPR036942">
    <property type="entry name" value="Beta-barrel_TonB_sf"/>
</dbReference>
<dbReference type="GO" id="GO:0009279">
    <property type="term" value="C:cell outer membrane"/>
    <property type="evidence" value="ECO:0007669"/>
    <property type="project" value="UniProtKB-SubCell"/>
</dbReference>
<dbReference type="NCBIfam" id="TIGR01785">
    <property type="entry name" value="TonB-hemin"/>
    <property type="match status" value="1"/>
</dbReference>
<keyword evidence="3 9" id="KW-0813">Transport</keyword>
<dbReference type="InterPro" id="IPR011276">
    <property type="entry name" value="TonB_haem/Hb_rcpt"/>
</dbReference>
<proteinExistence type="inferred from homology"/>
<dbReference type="CDD" id="cd01347">
    <property type="entry name" value="ligand_gated_channel"/>
    <property type="match status" value="1"/>
</dbReference>
<evidence type="ECO:0000256" key="2">
    <source>
        <dbReference type="ARBA" id="ARBA00009810"/>
    </source>
</evidence>
<keyword evidence="6 10" id="KW-0798">TonB box</keyword>
<evidence type="ECO:0000259" key="12">
    <source>
        <dbReference type="Pfam" id="PF00593"/>
    </source>
</evidence>
<dbReference type="AlphaFoldDB" id="Q484C7"/>
<evidence type="ECO:0000256" key="3">
    <source>
        <dbReference type="ARBA" id="ARBA00022448"/>
    </source>
</evidence>
<feature type="signal peptide" evidence="11">
    <location>
        <begin position="1"/>
        <end position="21"/>
    </location>
</feature>
<dbReference type="PANTHER" id="PTHR30069:SF41">
    <property type="entry name" value="HEME_HEMOPEXIN UTILIZATION PROTEIN C"/>
    <property type="match status" value="1"/>
</dbReference>
<dbReference type="Pfam" id="PF07715">
    <property type="entry name" value="Plug"/>
    <property type="match status" value="1"/>
</dbReference>
<evidence type="ECO:0000256" key="11">
    <source>
        <dbReference type="SAM" id="SignalP"/>
    </source>
</evidence>
<evidence type="ECO:0000256" key="6">
    <source>
        <dbReference type="ARBA" id="ARBA00023077"/>
    </source>
</evidence>
<dbReference type="HOGENOM" id="CLU_008287_19_3_6"/>
<dbReference type="KEGG" id="cps:CPS_1858"/>
<keyword evidence="4 9" id="KW-1134">Transmembrane beta strand</keyword>
<dbReference type="Proteomes" id="UP000000547">
    <property type="component" value="Chromosome"/>
</dbReference>
<evidence type="ECO:0000256" key="8">
    <source>
        <dbReference type="ARBA" id="ARBA00023237"/>
    </source>
</evidence>
<dbReference type="SUPFAM" id="SSF56935">
    <property type="entry name" value="Porins"/>
    <property type="match status" value="1"/>
</dbReference>
<evidence type="ECO:0000256" key="9">
    <source>
        <dbReference type="PROSITE-ProRule" id="PRU01360"/>
    </source>
</evidence>
<dbReference type="InterPro" id="IPR000531">
    <property type="entry name" value="Beta-barrel_TonB"/>
</dbReference>
<keyword evidence="7 9" id="KW-0472">Membrane</keyword>
<feature type="domain" description="TonB-dependent receptor-like beta-barrel" evidence="12">
    <location>
        <begin position="172"/>
        <end position="645"/>
    </location>
</feature>
<evidence type="ECO:0000256" key="4">
    <source>
        <dbReference type="ARBA" id="ARBA00022452"/>
    </source>
</evidence>
<evidence type="ECO:0000313" key="15">
    <source>
        <dbReference type="Proteomes" id="UP000000547"/>
    </source>
</evidence>
<organism evidence="14 15">
    <name type="scientific">Colwellia psychrerythraea (strain 34H / ATCC BAA-681)</name>
    <name type="common">Vibrio psychroerythus</name>
    <dbReference type="NCBI Taxonomy" id="167879"/>
    <lineage>
        <taxon>Bacteria</taxon>
        <taxon>Pseudomonadati</taxon>
        <taxon>Pseudomonadota</taxon>
        <taxon>Gammaproteobacteria</taxon>
        <taxon>Alteromonadales</taxon>
        <taxon>Colwelliaceae</taxon>
        <taxon>Colwellia</taxon>
    </lineage>
</organism>
<dbReference type="STRING" id="167879.CPS_1858"/>
<dbReference type="PANTHER" id="PTHR30069">
    <property type="entry name" value="TONB-DEPENDENT OUTER MEMBRANE RECEPTOR"/>
    <property type="match status" value="1"/>
</dbReference>
<keyword evidence="11" id="KW-0732">Signal</keyword>
<evidence type="ECO:0000313" key="14">
    <source>
        <dbReference type="EMBL" id="AAZ27419.1"/>
    </source>
</evidence>
<dbReference type="RefSeq" id="WP_011042682.1">
    <property type="nucleotide sequence ID" value="NC_003910.7"/>
</dbReference>
<sequence length="683" mass="75204">MNTSKVSVAVCLALSSQLAIAEVTDEDKYLLDSITVIASDTDIQESVRSPQAITAVDAKTISNISSKNVPAAIQILPNVDVLGGPTPSNENVSIRGLPQSHAYVAIDGIYQSNFATKRGSWYLNPNFIKNIKVTAGPTSGAAAGKITIETLSALDLLAEGDTFGTKIDLGYRSNNAQQDYGLSLFGKSDTLDYLVSGQTSQRDAYEIGGVGGTYDKTRGDQQSGLIKIGNQFNADQRLTFTVNYDDSRTFQVRNDVGYRDTKYAGSSLVWTDQASDNELLDLQASVYFNNVDSFSWEEERGDVEGTQDIQDKSFGYSIGNNSLVDFGLLHYGTSGHFTTHTGAILKTDTQTGEIIEDESAGSEASSNSIKLATWINMQLPVGDSFEIIPGVRYDSFYIESSNAIGLEGEALLRDGRTESRVSKSLNMLYHFNDEIKFFASYAEALNAPGNGSLFTSGRGFKPNPELKSERADNKELGVVFDYQSIFSEGDSWVSRVNIFQNDIKDFITDLYSTEWPDGERVNIGQAQLKGFEFSTNYHLGDWDLSASYGQTRGIDKNTGWYLTDMPSDKINLISNYNVNDELVLGTSATFAFTHDKTPTQQLVAGGEIEDIPSEGVGSWFTMDIFSTYEPKKIKGFKVNLSITNLFDRGYAQRMDFERNGDPKNPIEFYEEGRSINVKMSYAF</sequence>
<dbReference type="InterPro" id="IPR012910">
    <property type="entry name" value="Plug_dom"/>
</dbReference>
<dbReference type="EMBL" id="CP000083">
    <property type="protein sequence ID" value="AAZ27419.1"/>
    <property type="molecule type" value="Genomic_DNA"/>
</dbReference>
<evidence type="ECO:0000256" key="1">
    <source>
        <dbReference type="ARBA" id="ARBA00004571"/>
    </source>
</evidence>
<dbReference type="Pfam" id="PF00593">
    <property type="entry name" value="TonB_dep_Rec_b-barrel"/>
    <property type="match status" value="1"/>
</dbReference>
<dbReference type="GO" id="GO:0015232">
    <property type="term" value="F:heme transmembrane transporter activity"/>
    <property type="evidence" value="ECO:0007669"/>
    <property type="project" value="InterPro"/>
</dbReference>
<evidence type="ECO:0000256" key="5">
    <source>
        <dbReference type="ARBA" id="ARBA00022692"/>
    </source>
</evidence>
<dbReference type="InterPro" id="IPR037066">
    <property type="entry name" value="Plug_dom_sf"/>
</dbReference>
<accession>Q484C7</accession>
<dbReference type="PROSITE" id="PS52016">
    <property type="entry name" value="TONB_DEPENDENT_REC_3"/>
    <property type="match status" value="1"/>
</dbReference>
<reference evidence="14" key="1">
    <citation type="journal article" date="2005" name="Proc. Natl. Acad. Sci. U.S.A.">
        <title>The psychrophilic lifestyle as revealed by the genome sequence of Colwellia psychrerythraea 34H through genomic and proteomic analyses.</title>
        <authorList>
            <person name="Methe B.A."/>
            <person name="Nelson K.E."/>
            <person name="Deming J.W."/>
            <person name="Momen B."/>
            <person name="Melamud E."/>
            <person name="Zhang X."/>
            <person name="Moult J."/>
            <person name="Madupu R."/>
            <person name="Nelson W.C."/>
            <person name="Dodson R.J."/>
            <person name="Brinkac L.M."/>
            <person name="Daugherty S.C."/>
            <person name="Durkin A.S."/>
            <person name="DeBoy R.T."/>
            <person name="Kolonay J.F."/>
            <person name="Sullivan S.A."/>
            <person name="Zhou L."/>
            <person name="Davidsen T.M."/>
            <person name="Wu M."/>
            <person name="Huston A.L."/>
            <person name="Lewis M."/>
            <person name="Weaver B."/>
            <person name="Weidman J.F."/>
            <person name="Khouri H."/>
            <person name="Utterback T.R."/>
            <person name="Feldblyum T.V."/>
            <person name="Fraser C.M."/>
        </authorList>
    </citation>
    <scope>NUCLEOTIDE SEQUENCE [LARGE SCALE GENOMIC DNA]</scope>
    <source>
        <strain evidence="14">34H</strain>
    </source>
</reference>